<dbReference type="EMBL" id="BAAASG010000008">
    <property type="protein sequence ID" value="GAA2493963.1"/>
    <property type="molecule type" value="Genomic_DNA"/>
</dbReference>
<feature type="compositionally biased region" description="Low complexity" evidence="1">
    <location>
        <begin position="1"/>
        <end position="21"/>
    </location>
</feature>
<feature type="compositionally biased region" description="Gly residues" evidence="1">
    <location>
        <begin position="92"/>
        <end position="105"/>
    </location>
</feature>
<evidence type="ECO:0000256" key="1">
    <source>
        <dbReference type="SAM" id="MobiDB-lite"/>
    </source>
</evidence>
<reference evidence="2 3" key="1">
    <citation type="journal article" date="2019" name="Int. J. Syst. Evol. Microbiol.">
        <title>The Global Catalogue of Microorganisms (GCM) 10K type strain sequencing project: providing services to taxonomists for standard genome sequencing and annotation.</title>
        <authorList>
            <consortium name="The Broad Institute Genomics Platform"/>
            <consortium name="The Broad Institute Genome Sequencing Center for Infectious Disease"/>
            <person name="Wu L."/>
            <person name="Ma J."/>
        </authorList>
    </citation>
    <scope>NUCLEOTIDE SEQUENCE [LARGE SCALE GENOMIC DNA]</scope>
    <source>
        <strain evidence="2 3">JCM 4395</strain>
    </source>
</reference>
<keyword evidence="3" id="KW-1185">Reference proteome</keyword>
<name>A0ABN3M105_STRLO</name>
<proteinExistence type="predicted"/>
<evidence type="ECO:0000313" key="2">
    <source>
        <dbReference type="EMBL" id="GAA2493963.1"/>
    </source>
</evidence>
<sequence>MSLFPPALSPSSSGPGDGPVSHRPPGVRPQAPSAPGSTACSPGSPSLSSSITVPRSVFVTTARERPDAHQPRLQLPACSREADHGAVEGGRSRGFGIGAPGGDDVGVGQLQDDELPPRAAKRRLSVALPTPGSPAAEAMAPLMLAISN</sequence>
<accession>A0ABN3M105</accession>
<feature type="region of interest" description="Disordered" evidence="1">
    <location>
        <begin position="1"/>
        <end position="111"/>
    </location>
</feature>
<feature type="compositionally biased region" description="Low complexity" evidence="1">
    <location>
        <begin position="37"/>
        <end position="56"/>
    </location>
</feature>
<evidence type="ECO:0000313" key="3">
    <source>
        <dbReference type="Proteomes" id="UP001501777"/>
    </source>
</evidence>
<comment type="caution">
    <text evidence="2">The sequence shown here is derived from an EMBL/GenBank/DDBJ whole genome shotgun (WGS) entry which is preliminary data.</text>
</comment>
<organism evidence="2 3">
    <name type="scientific">Streptomyces longisporus</name>
    <dbReference type="NCBI Taxonomy" id="1948"/>
    <lineage>
        <taxon>Bacteria</taxon>
        <taxon>Bacillati</taxon>
        <taxon>Actinomycetota</taxon>
        <taxon>Actinomycetes</taxon>
        <taxon>Kitasatosporales</taxon>
        <taxon>Streptomycetaceae</taxon>
        <taxon>Streptomyces</taxon>
    </lineage>
</organism>
<protein>
    <submittedName>
        <fullName evidence="2">Uncharacterized protein</fullName>
    </submittedName>
</protein>
<gene>
    <name evidence="2" type="ORF">GCM10010276_37670</name>
</gene>
<dbReference type="Proteomes" id="UP001501777">
    <property type="component" value="Unassembled WGS sequence"/>
</dbReference>